<accession>A0ABN9M3R8</accession>
<keyword evidence="2" id="KW-1185">Reference proteome</keyword>
<dbReference type="Proteomes" id="UP001176940">
    <property type="component" value="Unassembled WGS sequence"/>
</dbReference>
<organism evidence="1 2">
    <name type="scientific">Ranitomeya imitator</name>
    <name type="common">mimic poison frog</name>
    <dbReference type="NCBI Taxonomy" id="111125"/>
    <lineage>
        <taxon>Eukaryota</taxon>
        <taxon>Metazoa</taxon>
        <taxon>Chordata</taxon>
        <taxon>Craniata</taxon>
        <taxon>Vertebrata</taxon>
        <taxon>Euteleostomi</taxon>
        <taxon>Amphibia</taxon>
        <taxon>Batrachia</taxon>
        <taxon>Anura</taxon>
        <taxon>Neobatrachia</taxon>
        <taxon>Hyloidea</taxon>
        <taxon>Dendrobatidae</taxon>
        <taxon>Dendrobatinae</taxon>
        <taxon>Ranitomeya</taxon>
    </lineage>
</organism>
<evidence type="ECO:0000313" key="2">
    <source>
        <dbReference type="Proteomes" id="UP001176940"/>
    </source>
</evidence>
<sequence>MDLMALTLDHLNKEIKVSQDKVSNVETQLKDSLSKDEFDTIKNRTKENVDNFKKETEKRKRQKFIRDTQDYLQKRVYKWQYSSFRPNYRN</sequence>
<gene>
    <name evidence="1" type="ORF">RIMI_LOCUS16219088</name>
</gene>
<protein>
    <submittedName>
        <fullName evidence="1">Uncharacterized protein</fullName>
    </submittedName>
</protein>
<evidence type="ECO:0000313" key="1">
    <source>
        <dbReference type="EMBL" id="CAJ0958171.1"/>
    </source>
</evidence>
<dbReference type="EMBL" id="CAUEEQ010044898">
    <property type="protein sequence ID" value="CAJ0958171.1"/>
    <property type="molecule type" value="Genomic_DNA"/>
</dbReference>
<comment type="caution">
    <text evidence="1">The sequence shown here is derived from an EMBL/GenBank/DDBJ whole genome shotgun (WGS) entry which is preliminary data.</text>
</comment>
<proteinExistence type="predicted"/>
<reference evidence="1" key="1">
    <citation type="submission" date="2023-07" db="EMBL/GenBank/DDBJ databases">
        <authorList>
            <person name="Stuckert A."/>
        </authorList>
    </citation>
    <scope>NUCLEOTIDE SEQUENCE</scope>
</reference>
<name>A0ABN9M3R8_9NEOB</name>